<proteinExistence type="predicted"/>
<feature type="compositionally biased region" description="Low complexity" evidence="1">
    <location>
        <begin position="541"/>
        <end position="577"/>
    </location>
</feature>
<feature type="region of interest" description="Disordered" evidence="1">
    <location>
        <begin position="164"/>
        <end position="198"/>
    </location>
</feature>
<feature type="region of interest" description="Disordered" evidence="1">
    <location>
        <begin position="325"/>
        <end position="367"/>
    </location>
</feature>
<organism evidence="2 3">
    <name type="scientific">Coemansia aciculifera</name>
    <dbReference type="NCBI Taxonomy" id="417176"/>
    <lineage>
        <taxon>Eukaryota</taxon>
        <taxon>Fungi</taxon>
        <taxon>Fungi incertae sedis</taxon>
        <taxon>Zoopagomycota</taxon>
        <taxon>Kickxellomycotina</taxon>
        <taxon>Kickxellomycetes</taxon>
        <taxon>Kickxellales</taxon>
        <taxon>Kickxellaceae</taxon>
        <taxon>Coemansia</taxon>
    </lineage>
</organism>
<feature type="compositionally biased region" description="Low complexity" evidence="1">
    <location>
        <begin position="663"/>
        <end position="679"/>
    </location>
</feature>
<evidence type="ECO:0000256" key="1">
    <source>
        <dbReference type="SAM" id="MobiDB-lite"/>
    </source>
</evidence>
<feature type="compositionally biased region" description="Low complexity" evidence="1">
    <location>
        <begin position="354"/>
        <end position="367"/>
    </location>
</feature>
<dbReference type="Proteomes" id="UP001140074">
    <property type="component" value="Unassembled WGS sequence"/>
</dbReference>
<comment type="caution">
    <text evidence="2">The sequence shown here is derived from an EMBL/GenBank/DDBJ whole genome shotgun (WGS) entry which is preliminary data.</text>
</comment>
<feature type="region of interest" description="Disordered" evidence="1">
    <location>
        <begin position="519"/>
        <end position="679"/>
    </location>
</feature>
<reference evidence="2" key="1">
    <citation type="submission" date="2022-07" db="EMBL/GenBank/DDBJ databases">
        <title>Phylogenomic reconstructions and comparative analyses of Kickxellomycotina fungi.</title>
        <authorList>
            <person name="Reynolds N.K."/>
            <person name="Stajich J.E."/>
            <person name="Barry K."/>
            <person name="Grigoriev I.V."/>
            <person name="Crous P."/>
            <person name="Smith M.E."/>
        </authorList>
    </citation>
    <scope>NUCLEOTIDE SEQUENCE</scope>
    <source>
        <strain evidence="2">RSA 476</strain>
    </source>
</reference>
<gene>
    <name evidence="2" type="ORF">GGH94_000092</name>
</gene>
<protein>
    <submittedName>
        <fullName evidence="2">Uncharacterized protein</fullName>
    </submittedName>
</protein>
<dbReference type="AlphaFoldDB" id="A0A9W8M9H1"/>
<feature type="compositionally biased region" description="Low complexity" evidence="1">
    <location>
        <begin position="602"/>
        <end position="614"/>
    </location>
</feature>
<keyword evidence="3" id="KW-1185">Reference proteome</keyword>
<evidence type="ECO:0000313" key="2">
    <source>
        <dbReference type="EMBL" id="KAJ2868560.1"/>
    </source>
</evidence>
<feature type="compositionally biased region" description="Basic residues" evidence="1">
    <location>
        <begin position="578"/>
        <end position="591"/>
    </location>
</feature>
<accession>A0A9W8M9H1</accession>
<dbReference type="EMBL" id="JANBUY010000002">
    <property type="protein sequence ID" value="KAJ2868560.1"/>
    <property type="molecule type" value="Genomic_DNA"/>
</dbReference>
<evidence type="ECO:0000313" key="3">
    <source>
        <dbReference type="Proteomes" id="UP001140074"/>
    </source>
</evidence>
<sequence length="679" mass="69835">MTTTTTTAADGSQGHGKSSSTDTEQRLQGMGDRLKQVMASGIGADREQVLAKVAELRALASELEDFAGSLSSGSAATKPVFVNSTFPRSTRKTMNVVKMPRLGTVFADASGEEGGEFSTQVAIPPGGLTFIASAAVMQESDDDDSVSASVDIADIADAMRGTALESSDDVPMPSHTDGGPAAVAHAETSTESVGGFAHPPDSFAQTILAQATQAARIAEGSAAAGAAGAAVVAPQMPVPADHTPAAGELPPSGFDVYGMASWPQSSTPVSASAIDGSAASATAMPSLPGMYGALPLPYPLPHPLAMHCGFLPPLMYGVPPSMGSPVAPGGAAPPPPPGLGPTTSAHSLAGVPPSSATSSEALAAAQQQALEQQSELWMSEHGVVDANGVPRSKMVMAMPGTDHYQHAVAAAAAAAAAGYPMNVPFMYPHIDSSNISAAATGGGSENNESVVSVDSLSNRGVASRFASVHYPQQPLAGDSARGFNMSGGGEYPPVTQYMWPEHSKHMAAAQGAYPYIHHQQQQGYHQGSGGAGQQGYRRRGSGSNNSSGSGSANGSNANNNNNNNSSGGSNSGNNYQHNQHHQHHQQHHQPRDRRGNTGGGYQRQQRWNNNNNNSGGQGGYNSRHHHHQHPQHRHQSPHNNSTYSQDAGAPGFSGVAPSEVSIGSSNSGYYSNNNNNLQK</sequence>
<name>A0A9W8M9H1_9FUNG</name>
<feature type="region of interest" description="Disordered" evidence="1">
    <location>
        <begin position="1"/>
        <end position="33"/>
    </location>
</feature>
<feature type="compositionally biased region" description="Basic residues" evidence="1">
    <location>
        <begin position="622"/>
        <end position="636"/>
    </location>
</feature>